<organism evidence="2 3">
    <name type="scientific">Magallana gigas</name>
    <name type="common">Pacific oyster</name>
    <name type="synonym">Crassostrea gigas</name>
    <dbReference type="NCBI Taxonomy" id="29159"/>
    <lineage>
        <taxon>Eukaryota</taxon>
        <taxon>Metazoa</taxon>
        <taxon>Spiralia</taxon>
        <taxon>Lophotrochozoa</taxon>
        <taxon>Mollusca</taxon>
        <taxon>Bivalvia</taxon>
        <taxon>Autobranchia</taxon>
        <taxon>Pteriomorphia</taxon>
        <taxon>Ostreida</taxon>
        <taxon>Ostreoidea</taxon>
        <taxon>Ostreidae</taxon>
        <taxon>Magallana</taxon>
    </lineage>
</organism>
<protein>
    <submittedName>
        <fullName evidence="2">Uncharacterized protein</fullName>
    </submittedName>
</protein>
<keyword evidence="1" id="KW-0732">Signal</keyword>
<dbReference type="Proteomes" id="UP000005408">
    <property type="component" value="Unassembled WGS sequence"/>
</dbReference>
<feature type="chain" id="PRO_5036478774" evidence="1">
    <location>
        <begin position="24"/>
        <end position="141"/>
    </location>
</feature>
<feature type="signal peptide" evidence="1">
    <location>
        <begin position="1"/>
        <end position="23"/>
    </location>
</feature>
<evidence type="ECO:0000313" key="2">
    <source>
        <dbReference type="EnsemblMetazoa" id="G4164.1:cds"/>
    </source>
</evidence>
<accession>A0A8W8N7E9</accession>
<dbReference type="EnsemblMetazoa" id="G4164.1">
    <property type="protein sequence ID" value="G4164.1:cds"/>
    <property type="gene ID" value="G4164"/>
</dbReference>
<evidence type="ECO:0000313" key="3">
    <source>
        <dbReference type="Proteomes" id="UP000005408"/>
    </source>
</evidence>
<proteinExistence type="predicted"/>
<dbReference type="OrthoDB" id="10398024at2759"/>
<sequence length="141" mass="16164">MEYRRLFFCSVVLVVCLVNVVYTDDAVCSRLNESMRNVCYQNSVYRRCKQTCKGLLLADNGNKKYKDMLCPWGNYDNIRDSGLDSRCEKKVSGKCSRYCTNPAPGTDLKDGRNCCKACIDLCQKAPGRDSNFREEYPEIYS</sequence>
<dbReference type="AlphaFoldDB" id="A0A8W8N7E9"/>
<evidence type="ECO:0000256" key="1">
    <source>
        <dbReference type="SAM" id="SignalP"/>
    </source>
</evidence>
<reference evidence="2" key="1">
    <citation type="submission" date="2022-08" db="UniProtKB">
        <authorList>
            <consortium name="EnsemblMetazoa"/>
        </authorList>
    </citation>
    <scope>IDENTIFICATION</scope>
    <source>
        <strain evidence="2">05x7-T-G4-1.051#20</strain>
    </source>
</reference>
<dbReference type="OMA" id="LCPWGNY"/>
<name>A0A8W8N7E9_MAGGI</name>
<keyword evidence="3" id="KW-1185">Reference proteome</keyword>